<dbReference type="InterPro" id="IPR032466">
    <property type="entry name" value="Metal_Hydrolase"/>
</dbReference>
<protein>
    <submittedName>
        <fullName evidence="3">Amidohydrolase family protein</fullName>
    </submittedName>
</protein>
<dbReference type="InterPro" id="IPR051781">
    <property type="entry name" value="Metallo-dep_Hydrolase"/>
</dbReference>
<dbReference type="Gene3D" id="3.30.110.90">
    <property type="entry name" value="Amidohydrolase"/>
    <property type="match status" value="1"/>
</dbReference>
<organism evidence="3 4">
    <name type="scientific">Streptomyces sp. 900116325</name>
    <dbReference type="NCBI Taxonomy" id="3154295"/>
    <lineage>
        <taxon>Bacteria</taxon>
        <taxon>Bacillati</taxon>
        <taxon>Actinomycetota</taxon>
        <taxon>Actinomycetes</taxon>
        <taxon>Kitasatosporales</taxon>
        <taxon>Streptomycetaceae</taxon>
        <taxon>Streptomyces</taxon>
    </lineage>
</organism>
<dbReference type="Gene3D" id="3.40.50.10910">
    <property type="entry name" value="Amidohydrolase"/>
    <property type="match status" value="1"/>
</dbReference>
<reference evidence="3 4" key="1">
    <citation type="submission" date="2024-06" db="EMBL/GenBank/DDBJ databases">
        <title>The Natural Products Discovery Center: Release of the First 8490 Sequenced Strains for Exploring Actinobacteria Biosynthetic Diversity.</title>
        <authorList>
            <person name="Kalkreuter E."/>
            <person name="Kautsar S.A."/>
            <person name="Yang D."/>
            <person name="Bader C.D."/>
            <person name="Teijaro C.N."/>
            <person name="Fluegel L."/>
            <person name="Davis C.M."/>
            <person name="Simpson J.R."/>
            <person name="Lauterbach L."/>
            <person name="Steele A.D."/>
            <person name="Gui C."/>
            <person name="Meng S."/>
            <person name="Li G."/>
            <person name="Viehrig K."/>
            <person name="Ye F."/>
            <person name="Su P."/>
            <person name="Kiefer A.F."/>
            <person name="Nichols A."/>
            <person name="Cepeda A.J."/>
            <person name="Yan W."/>
            <person name="Fan B."/>
            <person name="Jiang Y."/>
            <person name="Adhikari A."/>
            <person name="Zheng C.-J."/>
            <person name="Schuster L."/>
            <person name="Cowan T.M."/>
            <person name="Smanski M.J."/>
            <person name="Chevrette M.G."/>
            <person name="De Carvalho L.P.S."/>
            <person name="Shen B."/>
        </authorList>
    </citation>
    <scope>NUCLEOTIDE SEQUENCE [LARGE SCALE GENOMIC DNA]</scope>
    <source>
        <strain evidence="3 4">NPDC005137</strain>
    </source>
</reference>
<evidence type="ECO:0000256" key="1">
    <source>
        <dbReference type="SAM" id="MobiDB-lite"/>
    </source>
</evidence>
<dbReference type="SUPFAM" id="SSF51556">
    <property type="entry name" value="Metallo-dependent hydrolases"/>
    <property type="match status" value="1"/>
</dbReference>
<comment type="caution">
    <text evidence="3">The sequence shown here is derived from an EMBL/GenBank/DDBJ whole genome shotgun (WGS) entry which is preliminary data.</text>
</comment>
<dbReference type="InterPro" id="IPR006680">
    <property type="entry name" value="Amidohydro-rel"/>
</dbReference>
<evidence type="ECO:0000313" key="4">
    <source>
        <dbReference type="Proteomes" id="UP001550044"/>
    </source>
</evidence>
<dbReference type="SUPFAM" id="SSF51338">
    <property type="entry name" value="Composite domain of metallo-dependent hydrolases"/>
    <property type="match status" value="1"/>
</dbReference>
<accession>A0ABV2UFY8</accession>
<feature type="domain" description="Amidohydrolase-related" evidence="2">
    <location>
        <begin position="53"/>
        <end position="373"/>
    </location>
</feature>
<feature type="compositionally biased region" description="Basic residues" evidence="1">
    <location>
        <begin position="407"/>
        <end position="416"/>
    </location>
</feature>
<dbReference type="RefSeq" id="WP_356711627.1">
    <property type="nucleotide sequence ID" value="NZ_JBEXIP010000029.1"/>
</dbReference>
<sequence length="453" mass="46561">MAAATTIVNAKVFGGTMSQDWTSVRFADGLITECSAASAAQDGDEVIDAGGGTVLPGLIDAHVHLVPGALAQSLTFGVTTVLDMFSKPDLVARAKEQAGSRPDVADVRSSGVGATAPGGHPSIMYAPFPTLTAADQAEQFVAERIAAGSDYLKIISGTGGLWPALDSETIKELVTAAHARGLVVVAHVSSVAGVEEVVSAGVDVVAHVPVDAELDKALVGRMAEAGIVVGPTLATIENTLGERGGAAVAGDPRLAEPLGDGWARRLISSASGWRGREMPPYSRAEENVRRLADARVTLLAGTDAPNPGTVFGASLHRELELLVRCGISPAQALAAATAEPARVFGLADRGRVAAGQRADLVLVSGNPLRDITATRAIERIWRAGTACDRRAFVASAAEAEQLAAFRRPGRQGRGSRARTPVQLPPEEGPLNAGPVAHGPPRCGRAAAPSEPMP</sequence>
<dbReference type="PANTHER" id="PTHR43135">
    <property type="entry name" value="ALPHA-D-RIBOSE 1-METHYLPHOSPHONATE 5-TRIPHOSPHATE DIPHOSPHATASE"/>
    <property type="match status" value="1"/>
</dbReference>
<dbReference type="EMBL" id="JBEXIP010000029">
    <property type="protein sequence ID" value="MET8436758.1"/>
    <property type="molecule type" value="Genomic_DNA"/>
</dbReference>
<name>A0ABV2UFY8_9ACTN</name>
<keyword evidence="4" id="KW-1185">Reference proteome</keyword>
<dbReference type="Gene3D" id="1.20.58.520">
    <property type="entry name" value="Amidohydrolase"/>
    <property type="match status" value="1"/>
</dbReference>
<evidence type="ECO:0000313" key="3">
    <source>
        <dbReference type="EMBL" id="MET8436758.1"/>
    </source>
</evidence>
<dbReference type="Gene3D" id="2.30.40.10">
    <property type="entry name" value="Urease, subunit C, domain 1"/>
    <property type="match status" value="1"/>
</dbReference>
<proteinExistence type="predicted"/>
<dbReference type="Proteomes" id="UP001550044">
    <property type="component" value="Unassembled WGS sequence"/>
</dbReference>
<dbReference type="PANTHER" id="PTHR43135:SF3">
    <property type="entry name" value="ALPHA-D-RIBOSE 1-METHYLPHOSPHONATE 5-TRIPHOSPHATE DIPHOSPHATASE"/>
    <property type="match status" value="1"/>
</dbReference>
<feature type="region of interest" description="Disordered" evidence="1">
    <location>
        <begin position="407"/>
        <end position="453"/>
    </location>
</feature>
<gene>
    <name evidence="3" type="ORF">ABZV61_29070</name>
</gene>
<dbReference type="Pfam" id="PF01979">
    <property type="entry name" value="Amidohydro_1"/>
    <property type="match status" value="1"/>
</dbReference>
<evidence type="ECO:0000259" key="2">
    <source>
        <dbReference type="Pfam" id="PF01979"/>
    </source>
</evidence>
<dbReference type="InterPro" id="IPR011059">
    <property type="entry name" value="Metal-dep_hydrolase_composite"/>
</dbReference>